<dbReference type="SMART" id="SM00282">
    <property type="entry name" value="LamG"/>
    <property type="match status" value="7"/>
</dbReference>
<evidence type="ECO:0000256" key="2">
    <source>
        <dbReference type="PROSITE-ProRule" id="PRU00076"/>
    </source>
</evidence>
<protein>
    <submittedName>
        <fullName evidence="7">Uncharacterized protein LOC106809698</fullName>
    </submittedName>
</protein>
<keyword evidence="6" id="KW-1185">Reference proteome</keyword>
<dbReference type="InterPro" id="IPR000152">
    <property type="entry name" value="EGF-type_Asp/Asn_hydroxyl_site"/>
</dbReference>
<dbReference type="InterPro" id="IPR050372">
    <property type="entry name" value="Neurexin-related_CASP"/>
</dbReference>
<dbReference type="GeneID" id="106809698"/>
<dbReference type="PANTHER" id="PTHR15036:SF85">
    <property type="entry name" value="SP2353, ISOFORM A"/>
    <property type="match status" value="1"/>
</dbReference>
<dbReference type="InterPro" id="IPR001791">
    <property type="entry name" value="Laminin_G"/>
</dbReference>
<dbReference type="Gene3D" id="2.10.25.10">
    <property type="entry name" value="Laminin"/>
    <property type="match status" value="1"/>
</dbReference>
<dbReference type="InterPro" id="IPR000742">
    <property type="entry name" value="EGF"/>
</dbReference>
<sequence>MASEHGLQMYIDGRRVAMSTAWTSKEPSVPLDYTVYLGKPMHRHPRRHAWNIRDLHRDINHVELPMESVNQVKQTMEHPTLNIRTSGYPSIVPGQVANALYLNGRQQFLDLGTSTRTCLDDVRTCRHGFTVRFWMKSPNLSDKMQILSLKDALNVYYDNGRLYASVNTDRDRWVTSYDGIRPERWYFVELSWDPDMGLTMFVNSQHVDVNSVPVHVTRGNRAANFYVGRGNTNMQREKYGNVNVDEMEVWDARRALLLSLGQIKLEEFTPTSTSPPIVLTLSPTVLVTVLPPTAEPDIYPPYTGELPTITDNDPRFQYVSGQGYLRLELEKAGIHLTDDFQISTTFATYQKDALLWYLGNRNKNIHLSLQNGYLNLTARFTPPGYASPHFKVYSVIRPQPAFSDGNWHTVTVKRRGDKLWMYIDDAEIEITDWVSGLSFDDVPDNVIYFGGTPDTPNWTNRRVLHNLHGYLKKIFIETRKDVYRAIDWMLQGSTYVFINDGVDISYTRPTQPPITHPPFTWPTRPPVTSPPFTWPTRPPVTRPPITWPTVATPAPPTRPPYTYPPGYTRPSLPPNDQALSFLGAGYISMDLWGTLDAARVSFEFTTYAPDGVLVFTGGNPVMAVEMKAGRLYYVQTHGGQARRYAIDDSRPVHDGRPHRFAFTRRPTLVEVSLDGNSVEFAQTVAAPRYTHMLIGGVPEEQRRLLPADALWTDDYFFHGCIKDLTINNFPQKFSESMQVPSVVISNEGRCTRQVDHCALNPCRNGGRCYNTESSYFCDCSSTEFQGLRCQTPTGGEQFSGGWYQVLRPRQPIIAEKNEIKLRFRTAGDNRCLLSTDARRAGYMYVCLENGRLKTMFNLDGRRDQWYYTGRNLADNRWHTATIVRDGADLTINVDNGQPTKGTITGQIPPLHVSTLYVSTLYVGAHNKDGVVDYSRLWNGYISHIYFNSESLLELPPGGGWNIVIEEGGPVTTEAPITRPTRPPIVTRPTQGVITTPSTAAPGVSHILVFNNNDLMKVYPAESLEVFEDSQIELSFRTTSPYGYLMSTIDNSTDTYIHLYLHEGKLRVAYNTHHENGKHYQTLDVGSGLNDGRWHKVQINHRPRGIVNVKVDNKAGTFKIKDLGRLRIDQLNIGGLQHKTDVYDRYGVFSGDIRDVVLDDLNFINMYQTGEYGRKIRYISYPHSTGRDGATSFNKDYYLLATLKKSQLEHDNYLWLIFNTGEANTGLASVSSRDGTMRGSLNLVNGKLVWTMMLNGEILESTPLGANLNDLMDHRVFVHHVGKHVFITLDDMVPPQRMDVPGGANKWEIHNINLGVGTDHGGVLDRGTLFNGTLKGPVVNGKALFFFLLGIEDPDVIINYPETIPVPSVQHFDGTFYVEVDPSSQDYEEIKFDFLTSSADTALLTTTSSTRRDAITIALEDGQLRAYIRIGDKIQQLIPKNDRKWNDQYWHTLSLSRFGNQWTLRVDNHDPEIRNMPAGSGNIDVNNINIGVRLLNDYFGYFNNRTVFDGEMRLFTYNGVNVFDLRDGDLGYRIDPHHPIDVPTQLHFDGSTYMKVVPTPNKPIHARKIALQFRTKEDGATLLSINGKDGKGRVLELKNGNLRLVMKRGGYVQYLDVPGVKLNDGRWHMATVSIDGDWASLSVDGQPPRTKRSVLSNMGVETK</sequence>
<proteinExistence type="predicted"/>
<feature type="compositionally biased region" description="Low complexity" evidence="3">
    <location>
        <begin position="971"/>
        <end position="989"/>
    </location>
</feature>
<dbReference type="PROSITE" id="PS50025">
    <property type="entry name" value="LAM_G_DOMAIN"/>
    <property type="match status" value="6"/>
</dbReference>
<feature type="domain" description="EGF-like" evidence="5">
    <location>
        <begin position="753"/>
        <end position="790"/>
    </location>
</feature>
<name>A0ABM1E833_PRICU</name>
<feature type="region of interest" description="Disordered" evidence="3">
    <location>
        <begin position="971"/>
        <end position="992"/>
    </location>
</feature>
<dbReference type="CDD" id="cd00054">
    <property type="entry name" value="EGF_CA"/>
    <property type="match status" value="1"/>
</dbReference>
<feature type="domain" description="Laminin G" evidence="4">
    <location>
        <begin position="1005"/>
        <end position="1179"/>
    </location>
</feature>
<dbReference type="PANTHER" id="PTHR15036">
    <property type="entry name" value="PIKACHURIN-LIKE PROTEIN"/>
    <property type="match status" value="1"/>
</dbReference>
<dbReference type="SMART" id="SM00181">
    <property type="entry name" value="EGF"/>
    <property type="match status" value="1"/>
</dbReference>
<evidence type="ECO:0000256" key="3">
    <source>
        <dbReference type="SAM" id="MobiDB-lite"/>
    </source>
</evidence>
<dbReference type="CDD" id="cd00110">
    <property type="entry name" value="LamG"/>
    <property type="match status" value="6"/>
</dbReference>
<dbReference type="InterPro" id="IPR013320">
    <property type="entry name" value="ConA-like_dom_sf"/>
</dbReference>
<dbReference type="Gene3D" id="2.60.120.200">
    <property type="match status" value="8"/>
</dbReference>
<feature type="domain" description="Laminin G" evidence="4">
    <location>
        <begin position="314"/>
        <end position="502"/>
    </location>
</feature>
<dbReference type="InterPro" id="IPR001881">
    <property type="entry name" value="EGF-like_Ca-bd_dom"/>
</dbReference>
<dbReference type="SMART" id="SM00179">
    <property type="entry name" value="EGF_CA"/>
    <property type="match status" value="1"/>
</dbReference>
<feature type="domain" description="Laminin G" evidence="4">
    <location>
        <begin position="578"/>
        <end position="750"/>
    </location>
</feature>
<feature type="domain" description="Laminin G" evidence="4">
    <location>
        <begin position="1366"/>
        <end position="1529"/>
    </location>
</feature>
<dbReference type="SUPFAM" id="SSF49899">
    <property type="entry name" value="Concanavalin A-like lectins/glucanases"/>
    <property type="match status" value="8"/>
</dbReference>
<evidence type="ECO:0000313" key="7">
    <source>
        <dbReference type="RefSeq" id="XP_014668354.1"/>
    </source>
</evidence>
<accession>A0ABM1E833</accession>
<dbReference type="RefSeq" id="XP_014668354.1">
    <property type="nucleotide sequence ID" value="XM_014812868.1"/>
</dbReference>
<dbReference type="Pfam" id="PF02210">
    <property type="entry name" value="Laminin_G_2"/>
    <property type="match status" value="6"/>
</dbReference>
<gene>
    <name evidence="7" type="primary">LOC106809698</name>
</gene>
<evidence type="ECO:0000256" key="1">
    <source>
        <dbReference type="ARBA" id="ARBA00023157"/>
    </source>
</evidence>
<dbReference type="PROSITE" id="PS00010">
    <property type="entry name" value="ASX_HYDROXYL"/>
    <property type="match status" value="1"/>
</dbReference>
<keyword evidence="1" id="KW-1015">Disulfide bond</keyword>
<evidence type="ECO:0000259" key="5">
    <source>
        <dbReference type="PROSITE" id="PS50026"/>
    </source>
</evidence>
<organism evidence="6 7">
    <name type="scientific">Priapulus caudatus</name>
    <name type="common">Priapulid worm</name>
    <dbReference type="NCBI Taxonomy" id="37621"/>
    <lineage>
        <taxon>Eukaryota</taxon>
        <taxon>Metazoa</taxon>
        <taxon>Ecdysozoa</taxon>
        <taxon>Scalidophora</taxon>
        <taxon>Priapulida</taxon>
        <taxon>Priapulimorpha</taxon>
        <taxon>Priapulimorphida</taxon>
        <taxon>Priapulidae</taxon>
        <taxon>Priapulus</taxon>
    </lineage>
</organism>
<evidence type="ECO:0000259" key="4">
    <source>
        <dbReference type="PROSITE" id="PS50025"/>
    </source>
</evidence>
<comment type="caution">
    <text evidence="2">Lacks conserved residue(s) required for the propagation of feature annotation.</text>
</comment>
<keyword evidence="2" id="KW-0245">EGF-like domain</keyword>
<feature type="domain" description="Laminin G" evidence="4">
    <location>
        <begin position="1542"/>
        <end position="1662"/>
    </location>
</feature>
<dbReference type="Proteomes" id="UP000695022">
    <property type="component" value="Unplaced"/>
</dbReference>
<feature type="domain" description="Laminin G" evidence="4">
    <location>
        <begin position="793"/>
        <end position="970"/>
    </location>
</feature>
<evidence type="ECO:0000313" key="6">
    <source>
        <dbReference type="Proteomes" id="UP000695022"/>
    </source>
</evidence>
<reference evidence="7" key="1">
    <citation type="submission" date="2025-08" db="UniProtKB">
        <authorList>
            <consortium name="RefSeq"/>
        </authorList>
    </citation>
    <scope>IDENTIFICATION</scope>
</reference>
<dbReference type="Pfam" id="PF13385">
    <property type="entry name" value="Laminin_G_3"/>
    <property type="match status" value="1"/>
</dbReference>
<dbReference type="PROSITE" id="PS50026">
    <property type="entry name" value="EGF_3"/>
    <property type="match status" value="1"/>
</dbReference>